<evidence type="ECO:0000259" key="16">
    <source>
        <dbReference type="PROSITE" id="PS50011"/>
    </source>
</evidence>
<dbReference type="GO" id="GO:0030447">
    <property type="term" value="P:filamentous growth"/>
    <property type="evidence" value="ECO:0007669"/>
    <property type="project" value="UniProtKB-ARBA"/>
</dbReference>
<dbReference type="SUPFAM" id="SSF54495">
    <property type="entry name" value="UBC-like"/>
    <property type="match status" value="1"/>
</dbReference>
<name>A0A642UNN3_DIURU</name>
<keyword evidence="2" id="KW-0723">Serine/threonine-protein kinase</keyword>
<protein>
    <recommendedName>
        <fullName evidence="1">non-specific serine/threonine protein kinase</fullName>
        <ecNumber evidence="1">2.7.11.1</ecNumber>
    </recommendedName>
</protein>
<dbReference type="GO" id="GO:0017148">
    <property type="term" value="P:negative regulation of translation"/>
    <property type="evidence" value="ECO:0007669"/>
    <property type="project" value="UniProtKB-KW"/>
</dbReference>
<dbReference type="SUPFAM" id="SSF55681">
    <property type="entry name" value="Class II aaRS and biotin synthetases"/>
    <property type="match status" value="1"/>
</dbReference>
<dbReference type="CDD" id="cd14046">
    <property type="entry name" value="STKc_EIF2AK4_GCN2_rpt2"/>
    <property type="match status" value="1"/>
</dbReference>
<reference evidence="18 19" key="1">
    <citation type="submission" date="2019-07" db="EMBL/GenBank/DDBJ databases">
        <title>Genome assembly of two rare yeast pathogens: Diutina rugosa and Trichomonascus ciferrii.</title>
        <authorList>
            <person name="Mixao V."/>
            <person name="Saus E."/>
            <person name="Hansen A."/>
            <person name="Lass-Flor C."/>
            <person name="Gabaldon T."/>
        </authorList>
    </citation>
    <scope>NUCLEOTIDE SEQUENCE [LARGE SCALE GENOMIC DNA]</scope>
    <source>
        <strain evidence="18 19">CBS 613</strain>
    </source>
</reference>
<dbReference type="GO" id="GO:0000077">
    <property type="term" value="P:DNA damage checkpoint signaling"/>
    <property type="evidence" value="ECO:0007669"/>
    <property type="project" value="InterPro"/>
</dbReference>
<keyword evidence="7" id="KW-0652">Protein synthesis inhibitor</keyword>
<keyword evidence="19" id="KW-1185">Reference proteome</keyword>
<feature type="binding site" evidence="13">
    <location>
        <position position="659"/>
    </location>
    <ligand>
        <name>ATP</name>
        <dbReference type="ChEBI" id="CHEBI:30616"/>
    </ligand>
</feature>
<dbReference type="InterPro" id="IPR000719">
    <property type="entry name" value="Prot_kinase_dom"/>
</dbReference>
<dbReference type="GO" id="GO:0005524">
    <property type="term" value="F:ATP binding"/>
    <property type="evidence" value="ECO:0007669"/>
    <property type="project" value="UniProtKB-UniRule"/>
</dbReference>
<dbReference type="PROSITE" id="PS00108">
    <property type="entry name" value="PROTEIN_KINASE_ST"/>
    <property type="match status" value="1"/>
</dbReference>
<feature type="region of interest" description="Disordered" evidence="15">
    <location>
        <begin position="700"/>
        <end position="727"/>
    </location>
</feature>
<evidence type="ECO:0000256" key="15">
    <source>
        <dbReference type="SAM" id="MobiDB-lite"/>
    </source>
</evidence>
<dbReference type="Pfam" id="PF12745">
    <property type="entry name" value="HGTP_anticodon2"/>
    <property type="match status" value="1"/>
</dbReference>
<feature type="domain" description="Protein kinase" evidence="16">
    <location>
        <begin position="629"/>
        <end position="992"/>
    </location>
</feature>
<proteinExistence type="inferred from homology"/>
<dbReference type="SUPFAM" id="SSF56112">
    <property type="entry name" value="Protein kinase-like (PK-like)"/>
    <property type="match status" value="2"/>
</dbReference>
<keyword evidence="14" id="KW-0175">Coiled coil</keyword>
<evidence type="ECO:0000256" key="10">
    <source>
        <dbReference type="ARBA" id="ARBA00048977"/>
    </source>
</evidence>
<dbReference type="InterPro" id="IPR041715">
    <property type="entry name" value="HisRS-like_core"/>
</dbReference>
<evidence type="ECO:0000256" key="13">
    <source>
        <dbReference type="PROSITE-ProRule" id="PRU10141"/>
    </source>
</evidence>
<gene>
    <name evidence="18" type="ORF">DIURU_003297</name>
</gene>
<feature type="domain" description="Protein kinase" evidence="16">
    <location>
        <begin position="233"/>
        <end position="565"/>
    </location>
</feature>
<accession>A0A642UNN3</accession>
<evidence type="ECO:0000256" key="3">
    <source>
        <dbReference type="ARBA" id="ARBA00022679"/>
    </source>
</evidence>
<dbReference type="SMART" id="SM00591">
    <property type="entry name" value="RWD"/>
    <property type="match status" value="1"/>
</dbReference>
<dbReference type="InterPro" id="IPR024435">
    <property type="entry name" value="HisRS-related_dom"/>
</dbReference>
<feature type="region of interest" description="Disordered" evidence="15">
    <location>
        <begin position="758"/>
        <end position="791"/>
    </location>
</feature>
<evidence type="ECO:0000259" key="17">
    <source>
        <dbReference type="PROSITE" id="PS50908"/>
    </source>
</evidence>
<dbReference type="PANTHER" id="PTHR11042">
    <property type="entry name" value="EUKARYOTIC TRANSLATION INITIATION FACTOR 2-ALPHA KINASE EIF2-ALPHA KINASE -RELATED"/>
    <property type="match status" value="1"/>
</dbReference>
<dbReference type="PANTHER" id="PTHR11042:SF160">
    <property type="entry name" value="EUKARYOTIC TRANSLATION INITIATION FACTOR 2-ALPHA KINASE 1"/>
    <property type="match status" value="1"/>
</dbReference>
<feature type="active site" description="Proton acceptor" evidence="11">
    <location>
        <position position="850"/>
    </location>
</feature>
<evidence type="ECO:0000313" key="18">
    <source>
        <dbReference type="EMBL" id="KAA8901352.1"/>
    </source>
</evidence>
<dbReference type="InterPro" id="IPR011009">
    <property type="entry name" value="Kinase-like_dom_sf"/>
</dbReference>
<dbReference type="GO" id="GO:0005737">
    <property type="term" value="C:cytoplasm"/>
    <property type="evidence" value="ECO:0007669"/>
    <property type="project" value="TreeGrafter"/>
</dbReference>
<keyword evidence="6 12" id="KW-0067">ATP-binding</keyword>
<feature type="binding site" evidence="12">
    <location>
        <begin position="635"/>
        <end position="643"/>
    </location>
    <ligand>
        <name>ATP</name>
        <dbReference type="ChEBI" id="CHEBI:30616"/>
    </ligand>
</feature>
<feature type="domain" description="RWD" evidence="17">
    <location>
        <begin position="56"/>
        <end position="168"/>
    </location>
</feature>
<evidence type="ECO:0000256" key="7">
    <source>
        <dbReference type="ARBA" id="ARBA00023193"/>
    </source>
</evidence>
<evidence type="ECO:0000256" key="5">
    <source>
        <dbReference type="ARBA" id="ARBA00022777"/>
    </source>
</evidence>
<dbReference type="InterPro" id="IPR006575">
    <property type="entry name" value="RWD_dom"/>
</dbReference>
<dbReference type="PIRSF" id="PIRSF000660">
    <property type="entry name" value="Ser/Thr_PK_GCN2"/>
    <property type="match status" value="1"/>
</dbReference>
<comment type="similarity">
    <text evidence="8">Belongs to the protein kinase superfamily. Ser/Thr protein kinase family. GCN2 subfamily.</text>
</comment>
<dbReference type="GeneID" id="54781948"/>
<dbReference type="InterPro" id="IPR045864">
    <property type="entry name" value="aa-tRNA-synth_II/BPL/LPL"/>
</dbReference>
<keyword evidence="5" id="KW-0418">Kinase</keyword>
<dbReference type="RefSeq" id="XP_034011923.1">
    <property type="nucleotide sequence ID" value="XM_034156043.1"/>
</dbReference>
<dbReference type="OrthoDB" id="341578at2759"/>
<dbReference type="InterPro" id="IPR001245">
    <property type="entry name" value="Ser-Thr/Tyr_kinase_cat_dom"/>
</dbReference>
<dbReference type="InterPro" id="IPR016255">
    <property type="entry name" value="Gcn2"/>
</dbReference>
<dbReference type="Pfam" id="PF05773">
    <property type="entry name" value="RWD"/>
    <property type="match status" value="1"/>
</dbReference>
<evidence type="ECO:0000256" key="1">
    <source>
        <dbReference type="ARBA" id="ARBA00012513"/>
    </source>
</evidence>
<evidence type="ECO:0000256" key="6">
    <source>
        <dbReference type="ARBA" id="ARBA00022840"/>
    </source>
</evidence>
<dbReference type="InterPro" id="IPR050339">
    <property type="entry name" value="CC_SR_Kinase"/>
</dbReference>
<dbReference type="PROSITE" id="PS50908">
    <property type="entry name" value="RWD"/>
    <property type="match status" value="1"/>
</dbReference>
<dbReference type="Gene3D" id="3.30.200.20">
    <property type="entry name" value="Phosphorylase Kinase, domain 1"/>
    <property type="match status" value="1"/>
</dbReference>
<feature type="coiled-coil region" evidence="14">
    <location>
        <begin position="176"/>
        <end position="216"/>
    </location>
</feature>
<dbReference type="InterPro" id="IPR008271">
    <property type="entry name" value="Ser/Thr_kinase_AS"/>
</dbReference>
<comment type="catalytic activity">
    <reaction evidence="10">
        <text>L-seryl-[protein] + ATP = O-phospho-L-seryl-[protein] + ADP + H(+)</text>
        <dbReference type="Rhea" id="RHEA:17989"/>
        <dbReference type="Rhea" id="RHEA-COMP:9863"/>
        <dbReference type="Rhea" id="RHEA-COMP:11604"/>
        <dbReference type="ChEBI" id="CHEBI:15378"/>
        <dbReference type="ChEBI" id="CHEBI:29999"/>
        <dbReference type="ChEBI" id="CHEBI:30616"/>
        <dbReference type="ChEBI" id="CHEBI:83421"/>
        <dbReference type="ChEBI" id="CHEBI:456216"/>
        <dbReference type="EC" id="2.7.11.1"/>
    </reaction>
    <physiologicalReaction direction="left-to-right" evidence="10">
        <dbReference type="Rhea" id="RHEA:17990"/>
    </physiologicalReaction>
</comment>
<evidence type="ECO:0000256" key="12">
    <source>
        <dbReference type="PIRSR" id="PIRSR000660-2"/>
    </source>
</evidence>
<dbReference type="EC" id="2.7.11.1" evidence="1"/>
<evidence type="ECO:0000256" key="2">
    <source>
        <dbReference type="ARBA" id="ARBA00022527"/>
    </source>
</evidence>
<dbReference type="InterPro" id="IPR017441">
    <property type="entry name" value="Protein_kinase_ATP_BS"/>
</dbReference>
<evidence type="ECO:0000313" key="19">
    <source>
        <dbReference type="Proteomes" id="UP000449547"/>
    </source>
</evidence>
<dbReference type="GO" id="GO:0005634">
    <property type="term" value="C:nucleus"/>
    <property type="evidence" value="ECO:0007669"/>
    <property type="project" value="TreeGrafter"/>
</dbReference>
<dbReference type="Proteomes" id="UP000449547">
    <property type="component" value="Unassembled WGS sequence"/>
</dbReference>
<dbReference type="EMBL" id="SWFT01000104">
    <property type="protein sequence ID" value="KAA8901352.1"/>
    <property type="molecule type" value="Genomic_DNA"/>
</dbReference>
<comment type="catalytic activity">
    <reaction evidence="9">
        <text>L-threonyl-[protein] + ATP = O-phospho-L-threonyl-[protein] + ADP + H(+)</text>
        <dbReference type="Rhea" id="RHEA:46608"/>
        <dbReference type="Rhea" id="RHEA-COMP:11060"/>
        <dbReference type="Rhea" id="RHEA-COMP:11605"/>
        <dbReference type="ChEBI" id="CHEBI:15378"/>
        <dbReference type="ChEBI" id="CHEBI:30013"/>
        <dbReference type="ChEBI" id="CHEBI:30616"/>
        <dbReference type="ChEBI" id="CHEBI:61977"/>
        <dbReference type="ChEBI" id="CHEBI:456216"/>
        <dbReference type="EC" id="2.7.11.1"/>
    </reaction>
    <physiologicalReaction direction="left-to-right" evidence="9">
        <dbReference type="Rhea" id="RHEA:46609"/>
    </physiologicalReaction>
</comment>
<keyword evidence="3" id="KW-0808">Transferase</keyword>
<sequence length="1666" mass="186653">MIPLPKLISISSNDNLGVLSAVQLIVYISGSCATGVIAIAEYHRALMTTLRERQHDEVSSIESIYGDTFVDITSQNKVWNQDPSPHFQVTVASDADPDHPEVSVVLDIEFTQTYPLSPPIVKVLHPKNLLRARIAAIEAKIKELIKEYPEQEVGFIIISEVKFMVDEFHSTTEKVLSLEQERELRLQQQRLELEQREQALARQQEVERHREEMEVTKHIANIDDEDTVSVSVSDLVPASGTGYDYFVFDQTMTAEVYGTRRQFPFRAVSGFIGCRKRDLLASVAAHSYIVKPYIAPSLISEKDRGSEVSYLLLEIDFLHEHWSSDDGKREIHQLEAELAQVAQLRHTNLQRLLGFQIDKVPEGSGWRLRVLTEFSPSSEVLSELLRTAEYINWGLARNWLIQLLPALETLHQAGLAHRQVCPLAVSVAGDDDDSSVESEGTKVVKLCHPQYGQRIVSMLTKYPNPGAVTPNPDPMPQAWRHPDTTITSKTDIWDLGVLFIRVMLNYTVLETTYPTPDTFVAKFDPQSYGASSQYAEYVYDMLCKMLTPKAAKRPSALELNALQFLREGPNLNQSSSAVESDSDDETPAVVNRRLLAVSGMSKRRYSNQDDSSDASFEPPEVGGRYRREFEEVGRLGKGGFGEVVKARSRIEGSFYAVKKIRYKSHKLESLLSEVLSLARLNHPHIVRYYGAWFEEAPSASAIASDSEEDSGSISDDEDDESSQFDSQFTSRRSFSVGYFNQSYEQSFYESDAFEFARASDDDNDNNDDDETSTEPSIPARRQVLPRHRRRSMTQAVPQMLYIQMELCENNTLSDLIQQGLPSNKNEYWRLFRQILDAVAYIHSEGFIHRDLKPKNIFIDRQNNVKVGDFGLAKSSQLASASVTKDNQVKEGPELSTVVGTVFYMANEVATGDYDAKVDMYSLGVIFFEMCWPMTTGMERAHILNQLRLARVEFPEGFSEAKFGKERKIVRSLLDHDPQKRPEARQLLQSGLLPVEPHDPVVQEALRSLTDPASPWQAQVRQALFSRPYSVAADVVFDGRGGLKPQSEVEAVSFECMVSQVSEIFEVHGAVQDHEVAPVAPQPPPQYQNTDQFKVLDRSGAVLTLPFDLTLPLARQWGRSPAPVPKVWRHNYVYRAPTTRQGGGGAPKRYSTMAFDIGGFDHPPRTIQAQMYEDAECLSVIDAVAQAFPGFSGDQGVLLVNHYSVLDAVVQFAFSSAIDRARTHEVMAVLAQLGVDATSDDIKRSLRQEFGAPHTVVHDLVDSFNFTVDVASARQKLARKMVDSAAALKVERAMAYVADVVKLAQKMGLKTPIYFNPLANYNASYYGGNIMFQWVCRVDKARRFSRVATGGRYDALIRSLAARDVHKQYTPHGVGFSLSTHLMHIILKQSWPKTRHFSAHNVPPRLQWQGQRVRVLINVTSEPAVLDSSVEILKSLWRRGVSCDRYHSMSNDDFAHQAWVDGAEYVVLIRQPKGKASARGFRPLRVRCVATGKDVDVDYDEIGDFLSSETGTSPMVATRPGLPSFESTSSLNEAQMVQAPVAQVEVSQKVVVVENMAPRGRKNRKDKYSAEIDAQAAAANYVEQVAGAKVIAVALRDEVIDMMAQTSIASEDEWVRKVIYSTKDLPKSYAMSIYNIMVKEKAKGSSLVLLVSQRTQKTVVVDLTRGD</sequence>
<dbReference type="Gene3D" id="3.10.110.10">
    <property type="entry name" value="Ubiquitin Conjugating Enzyme"/>
    <property type="match status" value="1"/>
</dbReference>
<dbReference type="OMA" id="FEDIAWD"/>
<organism evidence="18 19">
    <name type="scientific">Diutina rugosa</name>
    <name type="common">Yeast</name>
    <name type="synonym">Candida rugosa</name>
    <dbReference type="NCBI Taxonomy" id="5481"/>
    <lineage>
        <taxon>Eukaryota</taxon>
        <taxon>Fungi</taxon>
        <taxon>Dikarya</taxon>
        <taxon>Ascomycota</taxon>
        <taxon>Saccharomycotina</taxon>
        <taxon>Pichiomycetes</taxon>
        <taxon>Debaryomycetaceae</taxon>
        <taxon>Diutina</taxon>
    </lineage>
</organism>
<feature type="compositionally biased region" description="Acidic residues" evidence="15">
    <location>
        <begin position="761"/>
        <end position="772"/>
    </location>
</feature>
<evidence type="ECO:0000256" key="14">
    <source>
        <dbReference type="SAM" id="Coils"/>
    </source>
</evidence>
<dbReference type="Pfam" id="PF13393">
    <property type="entry name" value="tRNA-synt_His"/>
    <property type="match status" value="1"/>
</dbReference>
<evidence type="ECO:0000256" key="4">
    <source>
        <dbReference type="ARBA" id="ARBA00022741"/>
    </source>
</evidence>
<dbReference type="Gene3D" id="1.10.510.10">
    <property type="entry name" value="Transferase(Phosphotransferase) domain 1"/>
    <property type="match status" value="2"/>
</dbReference>
<dbReference type="Pfam" id="PF00069">
    <property type="entry name" value="Pkinase"/>
    <property type="match status" value="2"/>
</dbReference>
<dbReference type="GO" id="GO:0004694">
    <property type="term" value="F:eukaryotic translation initiation factor 2alpha kinase activity"/>
    <property type="evidence" value="ECO:0007669"/>
    <property type="project" value="InterPro"/>
</dbReference>
<feature type="compositionally biased region" description="Acidic residues" evidence="15">
    <location>
        <begin position="705"/>
        <end position="722"/>
    </location>
</feature>
<dbReference type="Pfam" id="PF07714">
    <property type="entry name" value="PK_Tyr_Ser-Thr"/>
    <property type="match status" value="1"/>
</dbReference>
<evidence type="ECO:0000256" key="8">
    <source>
        <dbReference type="ARBA" id="ARBA00037982"/>
    </source>
</evidence>
<dbReference type="VEuPathDB" id="FungiDB:DIURU_003297"/>
<dbReference type="PROSITE" id="PS00107">
    <property type="entry name" value="PROTEIN_KINASE_ATP"/>
    <property type="match status" value="1"/>
</dbReference>
<dbReference type="Gene3D" id="3.30.930.10">
    <property type="entry name" value="Bira Bifunctional Protein, Domain 2"/>
    <property type="match status" value="1"/>
</dbReference>
<dbReference type="PROSITE" id="PS50011">
    <property type="entry name" value="PROTEIN_KINASE_DOM"/>
    <property type="match status" value="2"/>
</dbReference>
<evidence type="ECO:0000256" key="9">
    <source>
        <dbReference type="ARBA" id="ARBA00048659"/>
    </source>
</evidence>
<keyword evidence="4 12" id="KW-0547">Nucleotide-binding</keyword>
<dbReference type="CDD" id="cd23823">
    <property type="entry name" value="RWD_GCN2"/>
    <property type="match status" value="1"/>
</dbReference>
<dbReference type="InterPro" id="IPR016135">
    <property type="entry name" value="UBQ-conjugating_enzyme/RWD"/>
</dbReference>
<dbReference type="PROSITE" id="PS51257">
    <property type="entry name" value="PROKAR_LIPOPROTEIN"/>
    <property type="match status" value="1"/>
</dbReference>
<dbReference type="SMART" id="SM00220">
    <property type="entry name" value="S_TKc"/>
    <property type="match status" value="1"/>
</dbReference>
<comment type="caution">
    <text evidence="18">The sequence shown here is derived from an EMBL/GenBank/DDBJ whole genome shotgun (WGS) entry which is preliminary data.</text>
</comment>
<evidence type="ECO:0000256" key="11">
    <source>
        <dbReference type="PIRSR" id="PIRSR000660-1"/>
    </source>
</evidence>
<feature type="binding site" evidence="12">
    <location>
        <position position="658"/>
    </location>
    <ligand>
        <name>ATP</name>
        <dbReference type="ChEBI" id="CHEBI:30616"/>
    </ligand>
</feature>
<feature type="region of interest" description="Disordered" evidence="15">
    <location>
        <begin position="602"/>
        <end position="622"/>
    </location>
</feature>